<dbReference type="SUPFAM" id="SSF46565">
    <property type="entry name" value="Chaperone J-domain"/>
    <property type="match status" value="1"/>
</dbReference>
<protein>
    <recommendedName>
        <fullName evidence="2">J domain-containing protein</fullName>
    </recommendedName>
</protein>
<evidence type="ECO:0008006" key="2">
    <source>
        <dbReference type="Google" id="ProtNLM"/>
    </source>
</evidence>
<name>A0A0F9BK14_9ZZZZ</name>
<dbReference type="InterPro" id="IPR036869">
    <property type="entry name" value="J_dom_sf"/>
</dbReference>
<dbReference type="Gene3D" id="1.10.287.110">
    <property type="entry name" value="DnaJ domain"/>
    <property type="match status" value="1"/>
</dbReference>
<dbReference type="EMBL" id="LAZR01040572">
    <property type="protein sequence ID" value="KKL14157.1"/>
    <property type="molecule type" value="Genomic_DNA"/>
</dbReference>
<reference evidence="1" key="1">
    <citation type="journal article" date="2015" name="Nature">
        <title>Complex archaea that bridge the gap between prokaryotes and eukaryotes.</title>
        <authorList>
            <person name="Spang A."/>
            <person name="Saw J.H."/>
            <person name="Jorgensen S.L."/>
            <person name="Zaremba-Niedzwiedzka K."/>
            <person name="Martijn J."/>
            <person name="Lind A.E."/>
            <person name="van Eijk R."/>
            <person name="Schleper C."/>
            <person name="Guy L."/>
            <person name="Ettema T.J."/>
        </authorList>
    </citation>
    <scope>NUCLEOTIDE SEQUENCE</scope>
</reference>
<accession>A0A0F9BK14</accession>
<gene>
    <name evidence="1" type="ORF">LCGC14_2518600</name>
</gene>
<proteinExistence type="predicted"/>
<dbReference type="AlphaFoldDB" id="A0A0F9BK14"/>
<sequence>MIASAEAYPLDWPDGWPRAKRTVAGPFRMKRKDFRRIRDGLLHHIELMRGCAVVLSTNVPINTFGLPYATKGANPEDAGVALYWFDVRQQQRRAMACDRWTTIVHNMRSLELSLEAIRGIGRWGSSEIVARAFSGFAALPAAGHDWRSVFGMGAGHHPIEAVKGRYRELARAAHPDHGGNPHEMQRLTEAMTSARKE</sequence>
<comment type="caution">
    <text evidence="1">The sequence shown here is derived from an EMBL/GenBank/DDBJ whole genome shotgun (WGS) entry which is preliminary data.</text>
</comment>
<evidence type="ECO:0000313" key="1">
    <source>
        <dbReference type="EMBL" id="KKL14157.1"/>
    </source>
</evidence>
<organism evidence="1">
    <name type="scientific">marine sediment metagenome</name>
    <dbReference type="NCBI Taxonomy" id="412755"/>
    <lineage>
        <taxon>unclassified sequences</taxon>
        <taxon>metagenomes</taxon>
        <taxon>ecological metagenomes</taxon>
    </lineage>
</organism>
<feature type="non-terminal residue" evidence="1">
    <location>
        <position position="197"/>
    </location>
</feature>